<sequence precursor="true">MMKRLLSLWLLSAPALAYTPGIGYPQTTFASLPAAASNTGKVYLVTDVCNGSLWYSTGTRYKLVNGRCILSSSAVSASITGTLTETTLATVTVPANVLGTNGQLAITSGWSHTNSANTKTLRVRYDGAGGTAFSSFALTTAATSRVYTTIQNRNATNSQGGVGGGVTFGTSSSTAVTASVDTTAATTLALTGQLSNTGETITLESATVELITP</sequence>
<dbReference type="AlphaFoldDB" id="A0A518H244"/>
<name>A0A518H244_9BACT</name>
<dbReference type="Proteomes" id="UP000317835">
    <property type="component" value="Chromosome"/>
</dbReference>
<dbReference type="RefSeq" id="WP_145270130.1">
    <property type="nucleotide sequence ID" value="NZ_CP036426.1"/>
</dbReference>
<proteinExistence type="predicted"/>
<reference evidence="2 3" key="1">
    <citation type="submission" date="2019-02" db="EMBL/GenBank/DDBJ databases">
        <title>Deep-cultivation of Planctomycetes and their phenomic and genomic characterization uncovers novel biology.</title>
        <authorList>
            <person name="Wiegand S."/>
            <person name="Jogler M."/>
            <person name="Boedeker C."/>
            <person name="Pinto D."/>
            <person name="Vollmers J."/>
            <person name="Rivas-Marin E."/>
            <person name="Kohn T."/>
            <person name="Peeters S.H."/>
            <person name="Heuer A."/>
            <person name="Rast P."/>
            <person name="Oberbeckmann S."/>
            <person name="Bunk B."/>
            <person name="Jeske O."/>
            <person name="Meyerdierks A."/>
            <person name="Storesund J.E."/>
            <person name="Kallscheuer N."/>
            <person name="Luecker S."/>
            <person name="Lage O.M."/>
            <person name="Pohl T."/>
            <person name="Merkel B.J."/>
            <person name="Hornburger P."/>
            <person name="Mueller R.-W."/>
            <person name="Bruemmer F."/>
            <person name="Labrenz M."/>
            <person name="Spormann A.M."/>
            <person name="Op den Camp H."/>
            <person name="Overmann J."/>
            <person name="Amann R."/>
            <person name="Jetten M.S.M."/>
            <person name="Mascher T."/>
            <person name="Medema M.H."/>
            <person name="Devos D.P."/>
            <person name="Kaster A.-K."/>
            <person name="Ovreas L."/>
            <person name="Rohde M."/>
            <person name="Galperin M.Y."/>
            <person name="Jogler C."/>
        </authorList>
    </citation>
    <scope>NUCLEOTIDE SEQUENCE [LARGE SCALE GENOMIC DNA]</scope>
    <source>
        <strain evidence="2 3">ElP</strain>
    </source>
</reference>
<keyword evidence="1" id="KW-0732">Signal</keyword>
<organism evidence="2 3">
    <name type="scientific">Tautonia plasticadhaerens</name>
    <dbReference type="NCBI Taxonomy" id="2527974"/>
    <lineage>
        <taxon>Bacteria</taxon>
        <taxon>Pseudomonadati</taxon>
        <taxon>Planctomycetota</taxon>
        <taxon>Planctomycetia</taxon>
        <taxon>Isosphaerales</taxon>
        <taxon>Isosphaeraceae</taxon>
        <taxon>Tautonia</taxon>
    </lineage>
</organism>
<protein>
    <submittedName>
        <fullName evidence="2">Uncharacterized protein</fullName>
    </submittedName>
</protein>
<accession>A0A518H244</accession>
<keyword evidence="3" id="KW-1185">Reference proteome</keyword>
<feature type="chain" id="PRO_5021914635" evidence="1">
    <location>
        <begin position="18"/>
        <end position="213"/>
    </location>
</feature>
<feature type="signal peptide" evidence="1">
    <location>
        <begin position="1"/>
        <end position="17"/>
    </location>
</feature>
<gene>
    <name evidence="2" type="ORF">ElP_28000</name>
</gene>
<evidence type="ECO:0000313" key="3">
    <source>
        <dbReference type="Proteomes" id="UP000317835"/>
    </source>
</evidence>
<dbReference type="EMBL" id="CP036426">
    <property type="protein sequence ID" value="QDV34903.1"/>
    <property type="molecule type" value="Genomic_DNA"/>
</dbReference>
<dbReference type="KEGG" id="tpla:ElP_28000"/>
<evidence type="ECO:0000256" key="1">
    <source>
        <dbReference type="SAM" id="SignalP"/>
    </source>
</evidence>
<evidence type="ECO:0000313" key="2">
    <source>
        <dbReference type="EMBL" id="QDV34903.1"/>
    </source>
</evidence>